<evidence type="ECO:0000313" key="2">
    <source>
        <dbReference type="EMBL" id="MFD0687819.1"/>
    </source>
</evidence>
<proteinExistence type="predicted"/>
<feature type="domain" description="Baseplate protein J-like barrel" evidence="1">
    <location>
        <begin position="97"/>
        <end position="193"/>
    </location>
</feature>
<dbReference type="Pfam" id="PF04865">
    <property type="entry name" value="Baseplate_J"/>
    <property type="match status" value="1"/>
</dbReference>
<accession>A0ABW2XNE2</accession>
<reference evidence="3" key="1">
    <citation type="journal article" date="2019" name="Int. J. Syst. Evol. Microbiol.">
        <title>The Global Catalogue of Microorganisms (GCM) 10K type strain sequencing project: providing services to taxonomists for standard genome sequencing and annotation.</title>
        <authorList>
            <consortium name="The Broad Institute Genomics Platform"/>
            <consortium name="The Broad Institute Genome Sequencing Center for Infectious Disease"/>
            <person name="Wu L."/>
            <person name="Ma J."/>
        </authorList>
    </citation>
    <scope>NUCLEOTIDE SEQUENCE [LARGE SCALE GENOMIC DNA]</scope>
    <source>
        <strain evidence="3">JCM 9371</strain>
    </source>
</reference>
<dbReference type="Proteomes" id="UP001597063">
    <property type="component" value="Unassembled WGS sequence"/>
</dbReference>
<evidence type="ECO:0000259" key="1">
    <source>
        <dbReference type="Pfam" id="PF04865"/>
    </source>
</evidence>
<name>A0ABW2XNE2_9ACTN</name>
<sequence>MTDFGVTDEGFVLKPVDQILGEAFDRARAVFDDVDLTATSPLRKILEVTAAEDGELWKRMEDLYFGNFVSTAFGDNLDLLGEDVGLARRNLPSSGSVRFMLGGAAQGRTYTVPEGAIVVTAPPVRAFGTTAPVALTAGQGSATVKVVAFEPGPGGDVPAAAIVDIDPTYRATFLSDFGAASLTVTNPAAFSGGTGEEADDSYRARLAGLARNLWTVESVAQAALGVSGVLDVVVSDPRGGVDVSQSFFGTFLFDQRTFSSDARRIGEPYFFTVLVAHDLRAPWHTVGAVRGVSERVSAAVDAVRPVGVHANVVEADHIQIGVRATLVVEAGSDGTALLASIRQRLADAVATRRLGGDVLYSQVVRAFVEQPGVVDVRGLHLRRLPPAPGRVAFGGVPRQSAVAEAAVGENLRMGQNELAVFASGGDAFDITLVTS</sequence>
<protein>
    <submittedName>
        <fullName evidence="2">Baseplate J/gp47 family protein</fullName>
    </submittedName>
</protein>
<dbReference type="RefSeq" id="WP_131763641.1">
    <property type="nucleotide sequence ID" value="NZ_CAACUY010000371.1"/>
</dbReference>
<comment type="caution">
    <text evidence="2">The sequence shown here is derived from an EMBL/GenBank/DDBJ whole genome shotgun (WGS) entry which is preliminary data.</text>
</comment>
<dbReference type="EMBL" id="JBHTGP010000013">
    <property type="protein sequence ID" value="MFD0687819.1"/>
    <property type="molecule type" value="Genomic_DNA"/>
</dbReference>
<keyword evidence="3" id="KW-1185">Reference proteome</keyword>
<evidence type="ECO:0000313" key="3">
    <source>
        <dbReference type="Proteomes" id="UP001597063"/>
    </source>
</evidence>
<dbReference type="InterPro" id="IPR006949">
    <property type="entry name" value="Barrel_Baseplate_J-like"/>
</dbReference>
<gene>
    <name evidence="2" type="ORF">ACFQZM_25215</name>
</gene>
<organism evidence="2 3">
    <name type="scientific">Actinomadura fibrosa</name>
    <dbReference type="NCBI Taxonomy" id="111802"/>
    <lineage>
        <taxon>Bacteria</taxon>
        <taxon>Bacillati</taxon>
        <taxon>Actinomycetota</taxon>
        <taxon>Actinomycetes</taxon>
        <taxon>Streptosporangiales</taxon>
        <taxon>Thermomonosporaceae</taxon>
        <taxon>Actinomadura</taxon>
    </lineage>
</organism>